<comment type="caution">
    <text evidence="1">The sequence shown here is derived from an EMBL/GenBank/DDBJ whole genome shotgun (WGS) entry which is preliminary data.</text>
</comment>
<dbReference type="AlphaFoldDB" id="D0WJ85"/>
<dbReference type="STRING" id="649764.HMPREF0762_01912"/>
<keyword evidence="2" id="KW-1185">Reference proteome</keyword>
<proteinExistence type="predicted"/>
<dbReference type="Proteomes" id="UP000006001">
    <property type="component" value="Unassembled WGS sequence"/>
</dbReference>
<dbReference type="HOGENOM" id="CLU_2572027_0_0_11"/>
<reference evidence="1" key="1">
    <citation type="submission" date="2009-10" db="EMBL/GenBank/DDBJ databases">
        <authorList>
            <person name="Weinstock G."/>
            <person name="Sodergren E."/>
            <person name="Clifton S."/>
            <person name="Fulton L."/>
            <person name="Fulton B."/>
            <person name="Courtney L."/>
            <person name="Fronick C."/>
            <person name="Harrison M."/>
            <person name="Strong C."/>
            <person name="Farmer C."/>
            <person name="Delahaunty K."/>
            <person name="Markovic C."/>
            <person name="Hall O."/>
            <person name="Minx P."/>
            <person name="Tomlinson C."/>
            <person name="Mitreva M."/>
            <person name="Nelson J."/>
            <person name="Hou S."/>
            <person name="Wollam A."/>
            <person name="Pepin K.H."/>
            <person name="Johnson M."/>
            <person name="Bhonagiri V."/>
            <person name="Nash W.E."/>
            <person name="Warren W."/>
            <person name="Chinwalla A."/>
            <person name="Mardis E.R."/>
            <person name="Wilson R.K."/>
        </authorList>
    </citation>
    <scope>NUCLEOTIDE SEQUENCE [LARGE SCALE GENOMIC DNA]</scope>
    <source>
        <strain evidence="1">ATCC 700122</strain>
    </source>
</reference>
<protein>
    <submittedName>
        <fullName evidence="1">Uncharacterized protein</fullName>
    </submittedName>
</protein>
<evidence type="ECO:0000313" key="1">
    <source>
        <dbReference type="EMBL" id="EEZ60433.1"/>
    </source>
</evidence>
<name>D0WJ85_SLAES</name>
<evidence type="ECO:0000313" key="2">
    <source>
        <dbReference type="Proteomes" id="UP000006001"/>
    </source>
</evidence>
<sequence>MRSRVDAITATFVADLFSACSARSGAGCGVHPFASWIPGFEEPVLPDRRSVPLVLGNSSRAQRETVRADTIKGLRGAITAS</sequence>
<organism evidence="1 2">
    <name type="scientific">Slackia exigua (strain ATCC 700122 / DSM 15923 / CIP 105133 / JCM 11022 / KCTC 5966 / S-7)</name>
    <dbReference type="NCBI Taxonomy" id="649764"/>
    <lineage>
        <taxon>Bacteria</taxon>
        <taxon>Bacillati</taxon>
        <taxon>Actinomycetota</taxon>
        <taxon>Coriobacteriia</taxon>
        <taxon>Eggerthellales</taxon>
        <taxon>Eggerthellaceae</taxon>
        <taxon>Slackia</taxon>
    </lineage>
</organism>
<gene>
    <name evidence="1" type="ORF">HMPREF0762_01912</name>
</gene>
<accession>D0WJ85</accession>
<dbReference type="EMBL" id="ACUX02000019">
    <property type="protein sequence ID" value="EEZ60433.1"/>
    <property type="molecule type" value="Genomic_DNA"/>
</dbReference>